<comment type="subcellular location">
    <subcellularLocation>
        <location evidence="2 13">Cell membrane</location>
        <topology evidence="2 13">Lipid-anchor</topology>
        <orientation evidence="2 13">Cytoplasmic side</orientation>
    </subcellularLocation>
</comment>
<dbReference type="AlphaFoldDB" id="H2YMZ4"/>
<dbReference type="PANTHER" id="PTHR10749:SF7">
    <property type="entry name" value="PHOSPHORYLASE B KINASE REGULATORY SUBUNIT ALPHA-RELATED"/>
    <property type="match status" value="1"/>
</dbReference>
<feature type="domain" description="GH15-like" evidence="14">
    <location>
        <begin position="8"/>
        <end position="916"/>
    </location>
</feature>
<dbReference type="Pfam" id="PF00723">
    <property type="entry name" value="Glyco_hydro_15"/>
    <property type="match status" value="1"/>
</dbReference>
<evidence type="ECO:0000256" key="6">
    <source>
        <dbReference type="ARBA" id="ARBA00022553"/>
    </source>
</evidence>
<reference evidence="16" key="3">
    <citation type="submission" date="2025-09" db="UniProtKB">
        <authorList>
            <consortium name="Ensembl"/>
        </authorList>
    </citation>
    <scope>IDENTIFICATION</scope>
</reference>
<dbReference type="Proteomes" id="UP000007875">
    <property type="component" value="Unassembled WGS sequence"/>
</dbReference>
<feature type="domain" description="Phosphorylase b kinase regulatory subunit alpha/beta C-terminal" evidence="15">
    <location>
        <begin position="931"/>
        <end position="1120"/>
    </location>
</feature>
<protein>
    <recommendedName>
        <fullName evidence="13">Phosphorylase b kinase regulatory subunit</fullName>
    </recommendedName>
</protein>
<dbReference type="InterPro" id="IPR012341">
    <property type="entry name" value="6hp_glycosidase-like_sf"/>
</dbReference>
<evidence type="ECO:0000256" key="9">
    <source>
        <dbReference type="ARBA" id="ARBA00023136"/>
    </source>
</evidence>
<keyword evidence="8 13" id="KW-0112">Calmodulin-binding</keyword>
<dbReference type="Pfam" id="PF19292">
    <property type="entry name" value="KPBB_C"/>
    <property type="match status" value="1"/>
</dbReference>
<dbReference type="GO" id="GO:0005516">
    <property type="term" value="F:calmodulin binding"/>
    <property type="evidence" value="ECO:0007669"/>
    <property type="project" value="UniProtKB-KW"/>
</dbReference>
<evidence type="ECO:0000256" key="11">
    <source>
        <dbReference type="ARBA" id="ARBA00023288"/>
    </source>
</evidence>
<dbReference type="GO" id="GO:0005977">
    <property type="term" value="P:glycogen metabolic process"/>
    <property type="evidence" value="ECO:0007669"/>
    <property type="project" value="UniProtKB-UniPathway"/>
</dbReference>
<dbReference type="InterPro" id="IPR008734">
    <property type="entry name" value="PHK_A/B_su"/>
</dbReference>
<reference evidence="16" key="2">
    <citation type="submission" date="2025-08" db="UniProtKB">
        <authorList>
            <consortium name="Ensembl"/>
        </authorList>
    </citation>
    <scope>IDENTIFICATION</scope>
</reference>
<evidence type="ECO:0000256" key="2">
    <source>
        <dbReference type="ARBA" id="ARBA00004342"/>
    </source>
</evidence>
<sequence length="1194" mass="135108">MRSRSNSGVKLDNYARIIQKSILKFQDPVTGLFSASKHAPHAWVRDNLYSLQAVWGLALAYRKHADLDEDKSKSYELEQSVVKCMRSLLQCMMRQVEKLELFKTSLSPNDCLHAKYNRKTCGTVVGDQEWGHLQLDATGLYVLMLAQMTASGFEIIYTLDEVDFVQNLVFYISCAFRTPDYGIWERGDKTNHGVPELNASSVGMCKAALEAIDEINLFGAGGGPQSVIHVTPDEKALCQAILQSLLPRESNSKEVDAGLLSVIGYPAFAVNDDQMVKLTREEIVDKLQGRYGCARFLRDGYKTALEDSSRLHYELAELKVFENIECEWPLFWSYLFLDGIFNNNKQQVIEYREAMGELLVLVDGVRCVPELYAVPADKVELEKATPKSQDRVPLGKLPHLWGHSLYLLGQLLWDGFLAPGEIDPLNRRFATAPKPDVVVQVAIVAEEKSFQGMLKEKLGIHVETMDEADPIMVQPARVLTTVYSMLGKNKKLKLTGRPKNQIGVLGTSKLYIINGKTFAFTPNFLDQRDFYMSLDTDMLIDTMLTELQYLSTYWNMPGRPIITVPIHSGMLAENGENFKPNLIATLRKVQTGYLYGVRVHLGSLKSFLSTSCKTRLTFLETEDAQASDLMEFLLTRAPRRFYRLGSQTDVKSSLRSSDRSQSLYLSPEEHQRHIWEAKLIGKQRQRRISTDLTSALLSCSISFGEYCATSSQMSSNSLSLSEHQRFTYIFISFQALPHSMKICSRNPNTKGNLYQLNANVLVHRLHESMFLWEQADILNYLYMHKGPDWDTEIDGEPGVTVVDLIEELYDKAGQQGNWMVVRQMTGLLQKRVSGLSQSITDLLIRQKQVTVGLPQEPKEFTITRPMPADELHNVIAESFGDDTDMAVLTQEIIMYLAMFIRASPALFTDLLRLRVGLIIQVMASELARHLACSGEEASTHLMNLSPFEMKQLILNVLSGKEFGVIKSGEIHEISFQYSRSSKADKSNFISIKKNLKFTGHKRGQWTRRRRIDGALNRVPHNFYTKIWRLLEKCYGLVIGEHHIPGYVTKEMTPGEIKFALLVENVLNHIPQPEYRQLVVEVLVVLALLAETPRVRFLSDNINVDRVLVKASDMFYQDEQEASVLSRNILCVEQLMMSDGAPDDILQKDPNTLVCNEFYDCAPSGPHGTMTYMSKAVATSFSEYFPEYVGDCSIS</sequence>
<keyword evidence="10 13" id="KW-0119">Carbohydrate metabolism</keyword>
<evidence type="ECO:0000256" key="13">
    <source>
        <dbReference type="RuleBase" id="RU364123"/>
    </source>
</evidence>
<keyword evidence="12 13" id="KW-0636">Prenylation</keyword>
<evidence type="ECO:0000256" key="12">
    <source>
        <dbReference type="ARBA" id="ARBA00023289"/>
    </source>
</evidence>
<dbReference type="SUPFAM" id="SSF48208">
    <property type="entry name" value="Six-hairpin glycosidases"/>
    <property type="match status" value="1"/>
</dbReference>
<reference evidence="17" key="1">
    <citation type="submission" date="2003-08" db="EMBL/GenBank/DDBJ databases">
        <authorList>
            <person name="Birren B."/>
            <person name="Nusbaum C."/>
            <person name="Abebe A."/>
            <person name="Abouelleil A."/>
            <person name="Adekoya E."/>
            <person name="Ait-zahra M."/>
            <person name="Allen N."/>
            <person name="Allen T."/>
            <person name="An P."/>
            <person name="Anderson M."/>
            <person name="Anderson S."/>
            <person name="Arachchi H."/>
            <person name="Armbruster J."/>
            <person name="Bachantsang P."/>
            <person name="Baldwin J."/>
            <person name="Barry A."/>
            <person name="Bayul T."/>
            <person name="Blitshsteyn B."/>
            <person name="Bloom T."/>
            <person name="Blye J."/>
            <person name="Boguslavskiy L."/>
            <person name="Borowsky M."/>
            <person name="Boukhgalter B."/>
            <person name="Brunache A."/>
            <person name="Butler J."/>
            <person name="Calixte N."/>
            <person name="Calvo S."/>
            <person name="Camarata J."/>
            <person name="Campo K."/>
            <person name="Chang J."/>
            <person name="Cheshatsang Y."/>
            <person name="Citroen M."/>
            <person name="Collymore A."/>
            <person name="Considine T."/>
            <person name="Cook A."/>
            <person name="Cooke P."/>
            <person name="Corum B."/>
            <person name="Cuomo C."/>
            <person name="David R."/>
            <person name="Dawoe T."/>
            <person name="Degray S."/>
            <person name="Dodge S."/>
            <person name="Dooley K."/>
            <person name="Dorje P."/>
            <person name="Dorjee K."/>
            <person name="Dorris L."/>
            <person name="Duffey N."/>
            <person name="Dupes A."/>
            <person name="Elkins T."/>
            <person name="Engels R."/>
            <person name="Erickson J."/>
            <person name="Farina A."/>
            <person name="Faro S."/>
            <person name="Ferreira P."/>
            <person name="Fischer H."/>
            <person name="Fitzgerald M."/>
            <person name="Foley K."/>
            <person name="Gage D."/>
            <person name="Galagan J."/>
            <person name="Gearin G."/>
            <person name="Gnerre S."/>
            <person name="Gnirke A."/>
            <person name="Goyette A."/>
            <person name="Graham J."/>
            <person name="Grandbois E."/>
            <person name="Gyaltsen K."/>
            <person name="Hafez N."/>
            <person name="Hagopian D."/>
            <person name="Hagos B."/>
            <person name="Hall J."/>
            <person name="Hatcher B."/>
            <person name="Heller A."/>
            <person name="Higgins H."/>
            <person name="Honan T."/>
            <person name="Horn A."/>
            <person name="Houde N."/>
            <person name="Hughes L."/>
            <person name="Hulme W."/>
            <person name="Husby E."/>
            <person name="Iliev I."/>
            <person name="Jaffe D."/>
            <person name="Jones C."/>
            <person name="Kamal M."/>
            <person name="Kamat A."/>
            <person name="Kamvysselis M."/>
            <person name="Karlsson E."/>
            <person name="Kells C."/>
            <person name="Kieu A."/>
            <person name="Kisner P."/>
            <person name="Kodira C."/>
            <person name="Kulbokas E."/>
            <person name="Labutti K."/>
            <person name="Lama D."/>
            <person name="Landers T."/>
            <person name="Leger J."/>
            <person name="Levine S."/>
            <person name="Lewis D."/>
            <person name="Lewis T."/>
            <person name="Lindblad-toh K."/>
            <person name="Liu X."/>
            <person name="Lokyitsang T."/>
            <person name="Lokyitsang Y."/>
            <person name="Lucien O."/>
            <person name="Lui A."/>
            <person name="Ma L.J."/>
            <person name="Mabbitt R."/>
            <person name="Macdonald J."/>
            <person name="Maclean C."/>
            <person name="Major J."/>
            <person name="Manning J."/>
            <person name="Marabella R."/>
            <person name="Maru K."/>
            <person name="Matthews C."/>
            <person name="Mauceli E."/>
            <person name="Mccarthy M."/>
            <person name="Mcdonough S."/>
            <person name="Mcghee T."/>
            <person name="Meldrim J."/>
            <person name="Meneus L."/>
            <person name="Mesirov J."/>
            <person name="Mihalev A."/>
            <person name="Mihova T."/>
            <person name="Mikkelsen T."/>
            <person name="Mlenga V."/>
            <person name="Moru K."/>
            <person name="Mozes J."/>
            <person name="Mulrain L."/>
            <person name="Munson G."/>
            <person name="Naylor J."/>
            <person name="Newes C."/>
            <person name="Nguyen C."/>
            <person name="Nguyen N."/>
            <person name="Nguyen T."/>
            <person name="Nicol R."/>
            <person name="Nielsen C."/>
            <person name="Nizzari M."/>
            <person name="Norbu C."/>
            <person name="Norbu N."/>
            <person name="O'donnell P."/>
            <person name="Okoawo O."/>
            <person name="O'leary S."/>
            <person name="Omotosho B."/>
            <person name="O'neill K."/>
            <person name="Osman S."/>
            <person name="Parker S."/>
            <person name="Perrin D."/>
            <person name="Phunkhang P."/>
            <person name="Piqani B."/>
            <person name="Purcell S."/>
            <person name="Rachupka T."/>
            <person name="Ramasamy U."/>
            <person name="Rameau R."/>
            <person name="Ray V."/>
            <person name="Raymond C."/>
            <person name="Retta R."/>
            <person name="Richardson S."/>
            <person name="Rise C."/>
            <person name="Rodriguez J."/>
            <person name="Rogers J."/>
            <person name="Rogov P."/>
            <person name="Rutman M."/>
            <person name="Schupbach R."/>
            <person name="Seaman C."/>
            <person name="Settipalli S."/>
            <person name="Sharpe T."/>
            <person name="Sheridan J."/>
            <person name="Sherpa N."/>
            <person name="Shi J."/>
            <person name="Smirnov S."/>
            <person name="Smith C."/>
            <person name="Sougnez C."/>
            <person name="Spencer B."/>
            <person name="Stalker J."/>
            <person name="Stange-thomann N."/>
            <person name="Stavropoulos S."/>
            <person name="Stetson K."/>
            <person name="Stone C."/>
            <person name="Stone S."/>
            <person name="Stubbs M."/>
            <person name="Talamas J."/>
            <person name="Tchuinga P."/>
            <person name="Tenzing P."/>
            <person name="Tesfaye S."/>
            <person name="Theodore J."/>
            <person name="Thoulutsang Y."/>
            <person name="Topham K."/>
            <person name="Towey S."/>
            <person name="Tsamla T."/>
            <person name="Tsomo N."/>
            <person name="Vallee D."/>
            <person name="Vassiliev H."/>
            <person name="Venkataraman V."/>
            <person name="Vinson J."/>
            <person name="Vo A."/>
            <person name="Wade C."/>
            <person name="Wang S."/>
            <person name="Wangchuk T."/>
            <person name="Wangdi T."/>
            <person name="Whittaker C."/>
            <person name="Wilkinson J."/>
            <person name="Wu Y."/>
            <person name="Wyman D."/>
            <person name="Yadav S."/>
            <person name="Yang S."/>
            <person name="Yang X."/>
            <person name="Yeager S."/>
            <person name="Yee E."/>
            <person name="Young G."/>
            <person name="Zainoun J."/>
            <person name="Zembeck L."/>
            <person name="Zimmer A."/>
            <person name="Zody M."/>
            <person name="Lander E."/>
        </authorList>
    </citation>
    <scope>NUCLEOTIDE SEQUENCE [LARGE SCALE GENOMIC DNA]</scope>
</reference>
<dbReference type="InterPro" id="IPR011613">
    <property type="entry name" value="GH15-like"/>
</dbReference>
<keyword evidence="9 13" id="KW-0472">Membrane</keyword>
<proteinExistence type="inferred from homology"/>
<evidence type="ECO:0000256" key="1">
    <source>
        <dbReference type="ARBA" id="ARBA00002837"/>
    </source>
</evidence>
<evidence type="ECO:0000256" key="5">
    <source>
        <dbReference type="ARBA" id="ARBA00022475"/>
    </source>
</evidence>
<evidence type="ECO:0000256" key="10">
    <source>
        <dbReference type="ARBA" id="ARBA00023277"/>
    </source>
</evidence>
<keyword evidence="11 13" id="KW-0449">Lipoprotein</keyword>
<dbReference type="GO" id="GO:0005964">
    <property type="term" value="C:phosphorylase kinase complex"/>
    <property type="evidence" value="ECO:0007669"/>
    <property type="project" value="TreeGrafter"/>
</dbReference>
<dbReference type="PANTHER" id="PTHR10749">
    <property type="entry name" value="PHOSPHORYLASE B KINASE REGULATORY SUBUNIT"/>
    <property type="match status" value="1"/>
</dbReference>
<evidence type="ECO:0000256" key="7">
    <source>
        <dbReference type="ARBA" id="ARBA00022600"/>
    </source>
</evidence>
<accession>H2YMZ4</accession>
<dbReference type="Gene3D" id="1.50.10.10">
    <property type="match status" value="1"/>
</dbReference>
<dbReference type="Ensembl" id="ENSCSAVT00000006782.1">
    <property type="protein sequence ID" value="ENSCSAVP00000006696.1"/>
    <property type="gene ID" value="ENSCSAVG00000004007.1"/>
</dbReference>
<evidence type="ECO:0000256" key="3">
    <source>
        <dbReference type="ARBA" id="ARBA00005131"/>
    </source>
</evidence>
<dbReference type="UniPathway" id="UPA00163"/>
<evidence type="ECO:0000259" key="14">
    <source>
        <dbReference type="Pfam" id="PF00723"/>
    </source>
</evidence>
<keyword evidence="17" id="KW-1185">Reference proteome</keyword>
<evidence type="ECO:0000313" key="17">
    <source>
        <dbReference type="Proteomes" id="UP000007875"/>
    </source>
</evidence>
<evidence type="ECO:0000256" key="4">
    <source>
        <dbReference type="ARBA" id="ARBA00007128"/>
    </source>
</evidence>
<comment type="pathway">
    <text evidence="3 13">Glycan biosynthesis; glycogen metabolism.</text>
</comment>
<dbReference type="GeneTree" id="ENSGT00950000183118"/>
<dbReference type="FunFam" id="1.50.10.10:FF:000004">
    <property type="entry name" value="Phosphorylase b kinase regulatory subunit"/>
    <property type="match status" value="1"/>
</dbReference>
<keyword evidence="7 13" id="KW-0321">Glycogen metabolism</keyword>
<dbReference type="InterPro" id="IPR008928">
    <property type="entry name" value="6-hairpin_glycosidase_sf"/>
</dbReference>
<evidence type="ECO:0000259" key="15">
    <source>
        <dbReference type="Pfam" id="PF19292"/>
    </source>
</evidence>
<comment type="function">
    <text evidence="1">Phosphorylase b kinase catalyzes the phosphorylation of serine in certain substrates, including troponin I. The alpha chain may bind calmodulin.</text>
</comment>
<name>H2YMZ4_CIOSA</name>
<keyword evidence="6" id="KW-0597">Phosphoprotein</keyword>
<dbReference type="InterPro" id="IPR045583">
    <property type="entry name" value="KPBA/B_C"/>
</dbReference>
<evidence type="ECO:0000313" key="16">
    <source>
        <dbReference type="Ensembl" id="ENSCSAVP00000006696.1"/>
    </source>
</evidence>
<keyword evidence="5 13" id="KW-1003">Cell membrane</keyword>
<organism evidence="16 17">
    <name type="scientific">Ciona savignyi</name>
    <name type="common">Pacific transparent sea squirt</name>
    <dbReference type="NCBI Taxonomy" id="51511"/>
    <lineage>
        <taxon>Eukaryota</taxon>
        <taxon>Metazoa</taxon>
        <taxon>Chordata</taxon>
        <taxon>Tunicata</taxon>
        <taxon>Ascidiacea</taxon>
        <taxon>Phlebobranchia</taxon>
        <taxon>Cionidae</taxon>
        <taxon>Ciona</taxon>
    </lineage>
</organism>
<evidence type="ECO:0000256" key="8">
    <source>
        <dbReference type="ARBA" id="ARBA00022860"/>
    </source>
</evidence>
<dbReference type="GO" id="GO:0005886">
    <property type="term" value="C:plasma membrane"/>
    <property type="evidence" value="ECO:0007669"/>
    <property type="project" value="UniProtKB-SubCell"/>
</dbReference>
<comment type="similarity">
    <text evidence="4 13">Belongs to the phosphorylase b kinase regulatory chain family.</text>
</comment>